<name>A0A084G329_PSEDA</name>
<dbReference type="EMBL" id="JOWA01000107">
    <property type="protein sequence ID" value="KEZ41741.1"/>
    <property type="molecule type" value="Genomic_DNA"/>
</dbReference>
<evidence type="ECO:0000313" key="2">
    <source>
        <dbReference type="Proteomes" id="UP000028545"/>
    </source>
</evidence>
<evidence type="ECO:0000313" key="1">
    <source>
        <dbReference type="EMBL" id="KEZ41741.1"/>
    </source>
</evidence>
<comment type="caution">
    <text evidence="1">The sequence shown here is derived from an EMBL/GenBank/DDBJ whole genome shotgun (WGS) entry which is preliminary data.</text>
</comment>
<dbReference type="VEuPathDB" id="FungiDB:SAPIO_CDS6710"/>
<sequence>MTSGNSVEIFVETELLENKKHAVVLSPEIAFETLQTPTGSALFFSIGTDGIFYLTREIASSSTGWTRRNLSNGLSAFHNGASVRAKSFDLSQNKKTLAYDLALVVTVGRDDFLYVSLGNVHTEEAWEDGVQWVPARFNSTAHEPPSPLKIEGVYLMNLPPKTGSTPVQNCFVDILRRVNDPLKLLDRYYIDLKDGSSPQWNRHTLPIDVGAGSVTAALGRRPTDSAPGIFTFGTVGTAKQLVYLPQYVSRTSLVPPRPSRLVTPQDPTAIASALNKAGNTNLFLAAAGGLYLYTENNQKDQSVPVLVVPSTLGGQNILGKVLSLHASTVGNTTAVWSLNTQGKLVYMTCPSGSEATPSAWSMPLPIASQVESFAFYINKAVGEANIVFCHLAGGKMQQLSQDPTTLAWSSRTILLPPTEVEAVSSFDAFTSQITITKDGLPAADLPVHLISDKATTFQANDLYTVLKPGEPLPVNTDGSGVLTVIQEAKSLASGVCFRVQVPGDPDIEALIDPLAPAMHKLSTIKTGSDFDKFEGLVRGDVPAGDKDSAAEVIQKLSHVRNELPASITSSATASVLQTATETPANSGGFGLTISPAGPQLHNLTPNAPQHRSTKKVKSGGILSSLMQGLEVIKMDFVRLGNGAWKVLVSIKDTFIELGLLIKDEIGPLLDQALEWVKATWETIKTAFLDIFLPWSDIKRTKDVFKAIFNSTANSMIEGIQDLEDRAHEFFTDLSDNIQPFKDGIGRKSKSTAQLQRERRQAGVERNPKANFFSYHLMNATTSLFGDDDQTAIQNVAVSQVAELLQNLIDLVEEQVDVFKTSAEDIKDIIDNMGTMEPVEVLIALAAIFADVFVDTAGNAINKLIRLFRLLISGVVNIMNAKIKIPVISPMYKEFVGSDLTYIDVVCLVIACPATVLCKIFTGGDAPFPDEPRTHKIIASKTLSELRTHMWPGKYYYVEEERQRMATQASIVATHDLISVDTRADNISAQQPMEKRGVEQKTRFLVEIPHEELKKRADKHLKDAIDRTDFALALCASVCGQVFVRFKTIQVISRKGREKMSPNNEARETDPLGRSVDIITTVFYLGVIAPNATSFAKDWKPDSWTYGNGAIAMTSWLKTFLDLVPWDDIRDAPGKIVLKADGTFGMQPKAYWQGYISPMLDTLISLAWTAVTLRGYIVAKKRPESVHLSFVYNMFGNIAGYFAWCQMDPVPDKIKLVGAIGPSEITETSVTTASMRYGREGEIGAAKNAGHHDFSTPLSLSETQRANARGRFYYHILSHFDEPQHGFDNTTYNRPLLIKLTYEYAVPDESLDTILRAFFQALSLDLDNDVADAIPDTQEERIRSDVIGFAEYLMDNFFLSCTLNHISS</sequence>
<accession>A0A084G329</accession>
<gene>
    <name evidence="1" type="ORF">SAPIO_CDS6710</name>
</gene>
<dbReference type="OrthoDB" id="3235083at2759"/>
<dbReference type="KEGG" id="sapo:SAPIO_CDS6710"/>
<dbReference type="OMA" id="CNPREII"/>
<dbReference type="RefSeq" id="XP_016641540.1">
    <property type="nucleotide sequence ID" value="XM_016788741.1"/>
</dbReference>
<organism evidence="1 2">
    <name type="scientific">Pseudallescheria apiosperma</name>
    <name type="common">Scedosporium apiospermum</name>
    <dbReference type="NCBI Taxonomy" id="563466"/>
    <lineage>
        <taxon>Eukaryota</taxon>
        <taxon>Fungi</taxon>
        <taxon>Dikarya</taxon>
        <taxon>Ascomycota</taxon>
        <taxon>Pezizomycotina</taxon>
        <taxon>Sordariomycetes</taxon>
        <taxon>Hypocreomycetidae</taxon>
        <taxon>Microascales</taxon>
        <taxon>Microascaceae</taxon>
        <taxon>Scedosporium</taxon>
    </lineage>
</organism>
<keyword evidence="2" id="KW-1185">Reference proteome</keyword>
<dbReference type="GeneID" id="27725782"/>
<dbReference type="Proteomes" id="UP000028545">
    <property type="component" value="Unassembled WGS sequence"/>
</dbReference>
<reference evidence="1 2" key="1">
    <citation type="journal article" date="2014" name="Genome Announc.">
        <title>Draft genome sequence of the pathogenic fungus Scedosporium apiospermum.</title>
        <authorList>
            <person name="Vandeputte P."/>
            <person name="Ghamrawi S."/>
            <person name="Rechenmann M."/>
            <person name="Iltis A."/>
            <person name="Giraud S."/>
            <person name="Fleury M."/>
            <person name="Thornton C."/>
            <person name="Delhaes L."/>
            <person name="Meyer W."/>
            <person name="Papon N."/>
            <person name="Bouchara J.P."/>
        </authorList>
    </citation>
    <scope>NUCLEOTIDE SEQUENCE [LARGE SCALE GENOMIC DNA]</scope>
    <source>
        <strain evidence="1 2">IHEM 14462</strain>
    </source>
</reference>
<proteinExistence type="predicted"/>
<protein>
    <submittedName>
        <fullName evidence="1">Uncharacterized protein</fullName>
    </submittedName>
</protein>
<dbReference type="HOGENOM" id="CLU_008334_0_0_1"/>